<dbReference type="HOGENOM" id="CLU_668539_0_0_7"/>
<dbReference type="Pfam" id="PF07791">
    <property type="entry name" value="Imm11"/>
    <property type="match status" value="1"/>
</dbReference>
<feature type="domain" description="Suppressor of fused-like" evidence="1">
    <location>
        <begin position="254"/>
        <end position="406"/>
    </location>
</feature>
<dbReference type="eggNOG" id="ENOG50325K7">
    <property type="taxonomic scope" value="Bacteria"/>
</dbReference>
<protein>
    <submittedName>
        <fullName evidence="3">Uncharacterized protein</fullName>
    </submittedName>
</protein>
<dbReference type="AlphaFoldDB" id="H8MY97"/>
<dbReference type="SUPFAM" id="SSF103359">
    <property type="entry name" value="Suppressor of Fused, N-terminal domain"/>
    <property type="match status" value="1"/>
</dbReference>
<feature type="domain" description="Immunity MXAN-0049 protein" evidence="2">
    <location>
        <begin position="39"/>
        <end position="188"/>
    </location>
</feature>
<dbReference type="InterPro" id="IPR037181">
    <property type="entry name" value="SUFU_N"/>
</dbReference>
<dbReference type="InterPro" id="IPR020941">
    <property type="entry name" value="SUFU-like_domain"/>
</dbReference>
<evidence type="ECO:0000259" key="1">
    <source>
        <dbReference type="Pfam" id="PF05076"/>
    </source>
</evidence>
<dbReference type="Proteomes" id="UP000007587">
    <property type="component" value="Chromosome"/>
</dbReference>
<dbReference type="STRING" id="1144275.COCOR_00326"/>
<proteinExistence type="predicted"/>
<accession>H8MY97</accession>
<keyword evidence="4" id="KW-1185">Reference proteome</keyword>
<dbReference type="SMR" id="H8MY97"/>
<evidence type="ECO:0000313" key="3">
    <source>
        <dbReference type="EMBL" id="AFE03416.1"/>
    </source>
</evidence>
<dbReference type="InterPro" id="IPR012433">
    <property type="entry name" value="Imm11"/>
</dbReference>
<gene>
    <name evidence="3" type="ordered locus">COCOR_00326</name>
</gene>
<sequence>MARNYFDLYARVAEGLWCLGHPLDAQRRELEDPWQFSMGEPAHFKGQIKLPLDVEGESRDFSHAAFGTPVVNAKLAALFQELAPHDVELIPVEVDGHAGPYFILNALRKFTCIDTEASAEVDYWTEEDGLPEKVGKLFSISGMRIDTSKVSDAKVFRPSEWKGSLLVSEDIKDAMERAGITGAVFEAVTGPPTFDPVRRAETKRRGELWNQARYARAAVWRGLGTMSDDFYIPPVVGGPWPGKSQNWIAVRRPEGSMLIVTDGLSDPYSDILDRPTAGFGLELAIETPEPLGEVWKSWPVHLLERVAYEVAEFEKLRVSLANGTLSMEVDGVGMPETLVTPEGRVAVLIGMETGSLPSRFTLPGGEVRLLTVKVLMPAELKWLLQQGKGAAAELIRRFTAAGETHLSRSWRQPVVS</sequence>
<dbReference type="KEGG" id="ccx:COCOR_00326"/>
<dbReference type="EMBL" id="CP003389">
    <property type="protein sequence ID" value="AFE03416.1"/>
    <property type="molecule type" value="Genomic_DNA"/>
</dbReference>
<reference evidence="3 4" key="1">
    <citation type="journal article" date="2012" name="J. Bacteriol.">
        <title>Complete Genome Sequence of the Fruiting Myxobacterium Corallococcus coralloides DSM 2259.</title>
        <authorList>
            <person name="Huntley S."/>
            <person name="Zhang Y."/>
            <person name="Treuner-Lange A."/>
            <person name="Kneip S."/>
            <person name="Sensen C.W."/>
            <person name="Sogaard-Andersen L."/>
        </authorList>
    </citation>
    <scope>NUCLEOTIDE SEQUENCE [LARGE SCALE GENOMIC DNA]</scope>
    <source>
        <strain evidence="4">ATCC 25202 / DSM 2259 / NBRC 100086 / M2</strain>
    </source>
</reference>
<name>H8MY97_CORCM</name>
<evidence type="ECO:0000313" key="4">
    <source>
        <dbReference type="Proteomes" id="UP000007587"/>
    </source>
</evidence>
<dbReference type="InParanoid" id="H8MY97"/>
<evidence type="ECO:0000259" key="2">
    <source>
        <dbReference type="Pfam" id="PF07791"/>
    </source>
</evidence>
<dbReference type="Pfam" id="PF05076">
    <property type="entry name" value="SUFU"/>
    <property type="match status" value="1"/>
</dbReference>
<organism evidence="3 4">
    <name type="scientific">Corallococcus coralloides (strain ATCC 25202 / DSM 2259 / NBRC 100086 / M2)</name>
    <name type="common">Myxococcus coralloides</name>
    <dbReference type="NCBI Taxonomy" id="1144275"/>
    <lineage>
        <taxon>Bacteria</taxon>
        <taxon>Pseudomonadati</taxon>
        <taxon>Myxococcota</taxon>
        <taxon>Myxococcia</taxon>
        <taxon>Myxococcales</taxon>
        <taxon>Cystobacterineae</taxon>
        <taxon>Myxococcaceae</taxon>
        <taxon>Corallococcus</taxon>
    </lineage>
</organism>
<reference evidence="4" key="2">
    <citation type="submission" date="2012-03" db="EMBL/GenBank/DDBJ databases">
        <title>Genome sequence of the fruiting myxobacterium Corallococcus coralloides DSM 2259.</title>
        <authorList>
            <person name="Huntley S."/>
            <person name="Zhang Y."/>
            <person name="Treuner-Lange A."/>
            <person name="Sensen C.W."/>
            <person name="Sogaard-Andersen L."/>
        </authorList>
    </citation>
    <scope>NUCLEOTIDE SEQUENCE [LARGE SCALE GENOMIC DNA]</scope>
    <source>
        <strain evidence="4">ATCC 25202 / DSM 2259 / NBRC 100086 / M2</strain>
    </source>
</reference>